<feature type="region of interest" description="Disordered" evidence="1">
    <location>
        <begin position="44"/>
        <end position="86"/>
    </location>
</feature>
<name>A0AB34IK74_PRYPA</name>
<feature type="compositionally biased region" description="Low complexity" evidence="1">
    <location>
        <begin position="44"/>
        <end position="78"/>
    </location>
</feature>
<evidence type="ECO:0000313" key="3">
    <source>
        <dbReference type="EMBL" id="KAL1499701.1"/>
    </source>
</evidence>
<accession>A0AB34IK74</accession>
<reference evidence="3 4" key="1">
    <citation type="journal article" date="2024" name="Science">
        <title>Giant polyketide synthase enzymes in the biosynthesis of giant marine polyether toxins.</title>
        <authorList>
            <person name="Fallon T.R."/>
            <person name="Shende V.V."/>
            <person name="Wierzbicki I.H."/>
            <person name="Pendleton A.L."/>
            <person name="Watervoot N.F."/>
            <person name="Auber R.P."/>
            <person name="Gonzalez D.J."/>
            <person name="Wisecaver J.H."/>
            <person name="Moore B.S."/>
        </authorList>
    </citation>
    <scope>NUCLEOTIDE SEQUENCE [LARGE SCALE GENOMIC DNA]</scope>
    <source>
        <strain evidence="3 4">12B1</strain>
    </source>
</reference>
<evidence type="ECO:0000313" key="4">
    <source>
        <dbReference type="Proteomes" id="UP001515480"/>
    </source>
</evidence>
<keyword evidence="2" id="KW-0732">Signal</keyword>
<protein>
    <submittedName>
        <fullName evidence="3">Uncharacterized protein</fullName>
    </submittedName>
</protein>
<feature type="chain" id="PRO_5044313812" evidence="2">
    <location>
        <begin position="22"/>
        <end position="384"/>
    </location>
</feature>
<evidence type="ECO:0000256" key="1">
    <source>
        <dbReference type="SAM" id="MobiDB-lite"/>
    </source>
</evidence>
<proteinExistence type="predicted"/>
<feature type="signal peptide" evidence="2">
    <location>
        <begin position="1"/>
        <end position="21"/>
    </location>
</feature>
<dbReference type="EMBL" id="JBGBPQ010000025">
    <property type="protein sequence ID" value="KAL1499701.1"/>
    <property type="molecule type" value="Genomic_DNA"/>
</dbReference>
<dbReference type="AlphaFoldDB" id="A0AB34IK74"/>
<evidence type="ECO:0000256" key="2">
    <source>
        <dbReference type="SAM" id="SignalP"/>
    </source>
</evidence>
<comment type="caution">
    <text evidence="3">The sequence shown here is derived from an EMBL/GenBank/DDBJ whole genome shotgun (WGS) entry which is preliminary data.</text>
</comment>
<gene>
    <name evidence="3" type="ORF">AB1Y20_011896</name>
</gene>
<dbReference type="Proteomes" id="UP001515480">
    <property type="component" value="Unassembled WGS sequence"/>
</dbReference>
<sequence>MSPAATARRVCSLTLLASVLCFTPKPSAHCLLWGADFPLTPLPTEASAASSSPEPSPSLPSASPSSPSSSPASSTTPPDDSPPPVLCRSHSCAAASPVGEGSFHLPLGALAPSGECIPLAAPMPAAAADAAAVRAAPRLGGVEVAARAAECDVWWREVSEDVIPPVPELVLPLGATPHGSRLVLCRTRAEAEGGGGVPRMGTLAVEGPDFGKCFFTREDGGTGVIEGGNFHVLQARPQEPECIDVPAEAERLRRQLLQRVEAYVPPAVRREIEAVAEVPFDDLLAGASSLGSCDLSQILSAARFVPHELNAKGLHGLRAVLAEEMAHARAVARGYDAHPLYATWRRDGILRLNMDDLDDAAIHKLLQAPAALGRSAIVVIRHFS</sequence>
<organism evidence="3 4">
    <name type="scientific">Prymnesium parvum</name>
    <name type="common">Toxic golden alga</name>
    <dbReference type="NCBI Taxonomy" id="97485"/>
    <lineage>
        <taxon>Eukaryota</taxon>
        <taxon>Haptista</taxon>
        <taxon>Haptophyta</taxon>
        <taxon>Prymnesiophyceae</taxon>
        <taxon>Prymnesiales</taxon>
        <taxon>Prymnesiaceae</taxon>
        <taxon>Prymnesium</taxon>
    </lineage>
</organism>
<keyword evidence="4" id="KW-1185">Reference proteome</keyword>